<name>A0AA45W7C2_9RHOB</name>
<dbReference type="RefSeq" id="WP_076527827.1">
    <property type="nucleotide sequence ID" value="NZ_CP067140.1"/>
</dbReference>
<feature type="domain" description="Reverse transcriptase" evidence="1">
    <location>
        <begin position="1"/>
        <end position="260"/>
    </location>
</feature>
<evidence type="ECO:0000313" key="2">
    <source>
        <dbReference type="EMBL" id="SIT08778.1"/>
    </source>
</evidence>
<dbReference type="AlphaFoldDB" id="A0AA45W7C2"/>
<dbReference type="EMBL" id="CP067140">
    <property type="protein sequence ID" value="WCR02754.1"/>
    <property type="molecule type" value="Genomic_DNA"/>
</dbReference>
<protein>
    <submittedName>
        <fullName evidence="3">RNA-directed DNA polymerase</fullName>
    </submittedName>
    <submittedName>
        <fullName evidence="2">Reverse transcriptase (RNA-dependent DNA polymerase)</fullName>
    </submittedName>
</protein>
<keyword evidence="2" id="KW-0548">Nucleotidyltransferase</keyword>
<dbReference type="Proteomes" id="UP000186216">
    <property type="component" value="Unassembled WGS sequence"/>
</dbReference>
<keyword evidence="5" id="KW-1185">Reference proteome</keyword>
<keyword evidence="2" id="KW-0695">RNA-directed DNA polymerase</keyword>
<reference evidence="3 5" key="2">
    <citation type="submission" date="2021-01" db="EMBL/GenBank/DDBJ databases">
        <title>Biogeographic distribution of Paracoccus.</title>
        <authorList>
            <person name="Hollensteiner J."/>
            <person name="Leineberger J."/>
            <person name="Brinkhoff T."/>
            <person name="Daniel R."/>
        </authorList>
    </citation>
    <scope>NUCLEOTIDE SEQUENCE [LARGE SCALE GENOMIC DNA]</scope>
    <source>
        <strain evidence="3 5">DSM 18447</strain>
    </source>
</reference>
<dbReference type="GO" id="GO:0003964">
    <property type="term" value="F:RNA-directed DNA polymerase activity"/>
    <property type="evidence" value="ECO:0007669"/>
    <property type="project" value="UniProtKB-KW"/>
</dbReference>
<evidence type="ECO:0000313" key="3">
    <source>
        <dbReference type="EMBL" id="WCR02754.1"/>
    </source>
</evidence>
<reference evidence="2 4" key="1">
    <citation type="submission" date="2017-01" db="EMBL/GenBank/DDBJ databases">
        <authorList>
            <person name="Varghese N."/>
            <person name="Submissions S."/>
        </authorList>
    </citation>
    <scope>NUCLEOTIDE SEQUENCE [LARGE SCALE GENOMIC DNA]</scope>
    <source>
        <strain evidence="2 4">DSM 18447</strain>
    </source>
</reference>
<keyword evidence="2" id="KW-0808">Transferase</keyword>
<dbReference type="Proteomes" id="UP001215549">
    <property type="component" value="Chromosome"/>
</dbReference>
<evidence type="ECO:0000259" key="1">
    <source>
        <dbReference type="PROSITE" id="PS50878"/>
    </source>
</evidence>
<sequence length="430" mass="49504">MQISPYRKTALEGCIRVGDSSRYGIDLEKDKETIFETVYQKLEDATLDFPHKETPINRGRRLFQLQEYLGVLALRATSRSLNQSYGIRPPNRNAIVRGVLESLFDAAPSHVIRCDIASFFECLKPGPIMDEIYRSTKLHPHVRTVIKNLEDSRLLNPKVAGVPRGLGLSSTFAEIRLRDIDSSIKSHPQVYRYFRFADDILIFSMSEPNSVLEYVNNLLEPEFELRRNKTKIVPLNCRTDTQDNPCNEEPAIFSYLGYKFTCQHGIKTRKSRRVMVSISDNKISERKTRIILSLKALRKEKRGNLFVDRIKVLTSNYQVRKSRHTHGQRKAKVRTGIYYNYRVCGVYEHGKHGPERKRVDPGELKSLDGFMNSLIWGANSEFRAEVDAHLSSAQKSNLKGVSFYKGFTQKITLRLKRETVSAARRAWRNA</sequence>
<dbReference type="InterPro" id="IPR000477">
    <property type="entry name" value="RT_dom"/>
</dbReference>
<evidence type="ECO:0000313" key="5">
    <source>
        <dbReference type="Proteomes" id="UP001215549"/>
    </source>
</evidence>
<dbReference type="NCBIfam" id="NF041747">
    <property type="entry name" value="Drt3a"/>
    <property type="match status" value="1"/>
</dbReference>
<dbReference type="CDD" id="cd01646">
    <property type="entry name" value="RT_Bac_retron_I"/>
    <property type="match status" value="1"/>
</dbReference>
<proteinExistence type="predicted"/>
<accession>A0AA45W7C2</accession>
<evidence type="ECO:0000313" key="4">
    <source>
        <dbReference type="Proteomes" id="UP000186216"/>
    </source>
</evidence>
<gene>
    <name evidence="3" type="ORF">JHX88_18260</name>
    <name evidence="2" type="ORF">SAMN05421772_1171</name>
</gene>
<dbReference type="EMBL" id="FTOU01000017">
    <property type="protein sequence ID" value="SIT08778.1"/>
    <property type="molecule type" value="Genomic_DNA"/>
</dbReference>
<organism evidence="2 4">
    <name type="scientific">Paracoccus saliphilus</name>
    <dbReference type="NCBI Taxonomy" id="405559"/>
    <lineage>
        <taxon>Bacteria</taxon>
        <taxon>Pseudomonadati</taxon>
        <taxon>Pseudomonadota</taxon>
        <taxon>Alphaproteobacteria</taxon>
        <taxon>Rhodobacterales</taxon>
        <taxon>Paracoccaceae</taxon>
        <taxon>Paracoccus</taxon>
    </lineage>
</organism>
<dbReference type="PROSITE" id="PS50878">
    <property type="entry name" value="RT_POL"/>
    <property type="match status" value="1"/>
</dbReference>